<dbReference type="EMBL" id="VSSQ01046904">
    <property type="protein sequence ID" value="MPN00873.1"/>
    <property type="molecule type" value="Genomic_DNA"/>
</dbReference>
<sequence>MQRRRGIARRVFKHGPEADMLVFGLRISVPDPAGAGKQIHDDTLRATKMVYYTNRIAFTVQSVPVFSSRIS</sequence>
<proteinExistence type="predicted"/>
<accession>A0A645EJY8</accession>
<organism evidence="1">
    <name type="scientific">bioreactor metagenome</name>
    <dbReference type="NCBI Taxonomy" id="1076179"/>
    <lineage>
        <taxon>unclassified sequences</taxon>
        <taxon>metagenomes</taxon>
        <taxon>ecological metagenomes</taxon>
    </lineage>
</organism>
<name>A0A645EJY8_9ZZZZ</name>
<protein>
    <submittedName>
        <fullName evidence="1">Uncharacterized protein</fullName>
    </submittedName>
</protein>
<gene>
    <name evidence="1" type="ORF">SDC9_148071</name>
</gene>
<evidence type="ECO:0000313" key="1">
    <source>
        <dbReference type="EMBL" id="MPN00873.1"/>
    </source>
</evidence>
<dbReference type="AlphaFoldDB" id="A0A645EJY8"/>
<reference evidence="1" key="1">
    <citation type="submission" date="2019-08" db="EMBL/GenBank/DDBJ databases">
        <authorList>
            <person name="Kucharzyk K."/>
            <person name="Murdoch R.W."/>
            <person name="Higgins S."/>
            <person name="Loffler F."/>
        </authorList>
    </citation>
    <scope>NUCLEOTIDE SEQUENCE</scope>
</reference>
<comment type="caution">
    <text evidence="1">The sequence shown here is derived from an EMBL/GenBank/DDBJ whole genome shotgun (WGS) entry which is preliminary data.</text>
</comment>